<dbReference type="GeneID" id="27901533"/>
<accession>M3DD90</accession>
<evidence type="ECO:0000313" key="2">
    <source>
        <dbReference type="EMBL" id="EMF15794.1"/>
    </source>
</evidence>
<feature type="region of interest" description="Disordered" evidence="1">
    <location>
        <begin position="21"/>
        <end position="121"/>
    </location>
</feature>
<keyword evidence="3" id="KW-1185">Reference proteome</keyword>
<dbReference type="PANTHER" id="PTHR38489:SF1">
    <property type="entry name" value="HISTONE CHAPERONE DOMAIN-CONTAINING PROTEIN"/>
    <property type="match status" value="1"/>
</dbReference>
<dbReference type="GO" id="GO:0000492">
    <property type="term" value="P:box C/D snoRNP assembly"/>
    <property type="evidence" value="ECO:0007669"/>
    <property type="project" value="InterPro"/>
</dbReference>
<evidence type="ECO:0000313" key="3">
    <source>
        <dbReference type="Proteomes" id="UP000016931"/>
    </source>
</evidence>
<reference evidence="2 3" key="1">
    <citation type="journal article" date="2012" name="PLoS Pathog.">
        <title>Diverse lifestyles and strategies of plant pathogenesis encoded in the genomes of eighteen Dothideomycetes fungi.</title>
        <authorList>
            <person name="Ohm R.A."/>
            <person name="Feau N."/>
            <person name="Henrissat B."/>
            <person name="Schoch C.L."/>
            <person name="Horwitz B.A."/>
            <person name="Barry K.W."/>
            <person name="Condon B.J."/>
            <person name="Copeland A.C."/>
            <person name="Dhillon B."/>
            <person name="Glaser F."/>
            <person name="Hesse C.N."/>
            <person name="Kosti I."/>
            <person name="LaButti K."/>
            <person name="Lindquist E.A."/>
            <person name="Lucas S."/>
            <person name="Salamov A.A."/>
            <person name="Bradshaw R.E."/>
            <person name="Ciuffetti L."/>
            <person name="Hamelin R.C."/>
            <person name="Kema G.H.J."/>
            <person name="Lawrence C."/>
            <person name="Scott J.A."/>
            <person name="Spatafora J.W."/>
            <person name="Turgeon B.G."/>
            <person name="de Wit P.J.G.M."/>
            <person name="Zhong S."/>
            <person name="Goodwin S.B."/>
            <person name="Grigoriev I.V."/>
        </authorList>
    </citation>
    <scope>NUCLEOTIDE SEQUENCE [LARGE SCALE GENOMIC DNA]</scope>
    <source>
        <strain evidence="2 3">SO2202</strain>
    </source>
</reference>
<dbReference type="OrthoDB" id="1112980at2759"/>
<dbReference type="EMBL" id="KB456261">
    <property type="protein sequence ID" value="EMF15794.1"/>
    <property type="molecule type" value="Genomic_DNA"/>
</dbReference>
<protein>
    <submittedName>
        <fullName evidence="2">Uncharacterized protein</fullName>
    </submittedName>
</protein>
<dbReference type="Pfam" id="PF15370">
    <property type="entry name" value="NOPCHAP1"/>
    <property type="match status" value="1"/>
</dbReference>
<dbReference type="PANTHER" id="PTHR38489">
    <property type="entry name" value="HISTONE CHAPERONE DOMAIN-CONTAINING PROTEIN"/>
    <property type="match status" value="1"/>
</dbReference>
<dbReference type="Proteomes" id="UP000016931">
    <property type="component" value="Unassembled WGS sequence"/>
</dbReference>
<dbReference type="STRING" id="692275.M3DD90"/>
<proteinExistence type="predicted"/>
<dbReference type="AlphaFoldDB" id="M3DD90"/>
<gene>
    <name evidence="2" type="ORF">SEPMUDRAFT_147587</name>
</gene>
<organism evidence="2 3">
    <name type="scientific">Sphaerulina musiva (strain SO2202)</name>
    <name type="common">Poplar stem canker fungus</name>
    <name type="synonym">Septoria musiva</name>
    <dbReference type="NCBI Taxonomy" id="692275"/>
    <lineage>
        <taxon>Eukaryota</taxon>
        <taxon>Fungi</taxon>
        <taxon>Dikarya</taxon>
        <taxon>Ascomycota</taxon>
        <taxon>Pezizomycotina</taxon>
        <taxon>Dothideomycetes</taxon>
        <taxon>Dothideomycetidae</taxon>
        <taxon>Mycosphaerellales</taxon>
        <taxon>Mycosphaerellaceae</taxon>
        <taxon>Sphaerulina</taxon>
    </lineage>
</organism>
<feature type="compositionally biased region" description="Low complexity" evidence="1">
    <location>
        <begin position="50"/>
        <end position="73"/>
    </location>
</feature>
<dbReference type="RefSeq" id="XP_016763915.1">
    <property type="nucleotide sequence ID" value="XM_016904396.1"/>
</dbReference>
<dbReference type="eggNOG" id="ENOG502SBR7">
    <property type="taxonomic scope" value="Eukaryota"/>
</dbReference>
<dbReference type="OMA" id="QKPRIHR"/>
<evidence type="ECO:0000256" key="1">
    <source>
        <dbReference type="SAM" id="MobiDB-lite"/>
    </source>
</evidence>
<feature type="compositionally biased region" description="Acidic residues" evidence="1">
    <location>
        <begin position="90"/>
        <end position="113"/>
    </location>
</feature>
<name>M3DD90_SPHMS</name>
<sequence length="256" mass="27810">MSTKRSCNDADLLLPICSTQTAAKRNKKLSPPPKLSNNSSEASMASTLFSDGAASDVTVASSVSSVDGPTTNTEPEEGTERASSTASDDSTSEDSSTMDDEADAEYEEDDEELEPVRVTSLPRPNRIAVEMGKPQIDPDVVMAYAKELESRLHAFLPKLRQANSELAEESAKLNMEQVDESKQHIEMNLDLGVLEQKPIKHERMSEGIRLPSRAAAPTRDESQILSPNMTVSALLHGRKDHAQDIKVEVMDTPDAG</sequence>
<dbReference type="InterPro" id="IPR027921">
    <property type="entry name" value="NOPCHAP1"/>
</dbReference>
<dbReference type="HOGENOM" id="CLU_1086522_0_0_1"/>